<name>A0A430KTN3_9GAMM</name>
<evidence type="ECO:0000256" key="1">
    <source>
        <dbReference type="SAM" id="Phobius"/>
    </source>
</evidence>
<feature type="transmembrane region" description="Helical" evidence="1">
    <location>
        <begin position="195"/>
        <end position="213"/>
    </location>
</feature>
<proteinExistence type="predicted"/>
<keyword evidence="1" id="KW-0812">Transmembrane</keyword>
<dbReference type="EMBL" id="RQXW01000003">
    <property type="protein sequence ID" value="RTE66808.1"/>
    <property type="molecule type" value="Genomic_DNA"/>
</dbReference>
<gene>
    <name evidence="2" type="ORF">EH243_04160</name>
</gene>
<dbReference type="Pfam" id="PF05159">
    <property type="entry name" value="Capsule_synth"/>
    <property type="match status" value="1"/>
</dbReference>
<evidence type="ECO:0008006" key="4">
    <source>
        <dbReference type="Google" id="ProtNLM"/>
    </source>
</evidence>
<evidence type="ECO:0000313" key="3">
    <source>
        <dbReference type="Proteomes" id="UP000283087"/>
    </source>
</evidence>
<comment type="caution">
    <text evidence="2">The sequence shown here is derived from an EMBL/GenBank/DDBJ whole genome shotgun (WGS) entry which is preliminary data.</text>
</comment>
<evidence type="ECO:0000313" key="2">
    <source>
        <dbReference type="EMBL" id="RTE66808.1"/>
    </source>
</evidence>
<dbReference type="OrthoDB" id="9794206at2"/>
<organism evidence="2 3">
    <name type="scientific">Amphritea opalescens</name>
    <dbReference type="NCBI Taxonomy" id="2490544"/>
    <lineage>
        <taxon>Bacteria</taxon>
        <taxon>Pseudomonadati</taxon>
        <taxon>Pseudomonadota</taxon>
        <taxon>Gammaproteobacteria</taxon>
        <taxon>Oceanospirillales</taxon>
        <taxon>Oceanospirillaceae</taxon>
        <taxon>Amphritea</taxon>
    </lineage>
</organism>
<dbReference type="InterPro" id="IPR007833">
    <property type="entry name" value="Capsule_polysaccharide_synth"/>
</dbReference>
<keyword evidence="3" id="KW-1185">Reference proteome</keyword>
<dbReference type="GO" id="GO:0000271">
    <property type="term" value="P:polysaccharide biosynthetic process"/>
    <property type="evidence" value="ECO:0007669"/>
    <property type="project" value="InterPro"/>
</dbReference>
<dbReference type="GO" id="GO:0015774">
    <property type="term" value="P:polysaccharide transport"/>
    <property type="evidence" value="ECO:0007669"/>
    <property type="project" value="InterPro"/>
</dbReference>
<reference evidence="2 3" key="1">
    <citation type="submission" date="2018-11" db="EMBL/GenBank/DDBJ databases">
        <title>The draft genome sequence of Amphritea opalescens ANRC-JH13T.</title>
        <authorList>
            <person name="Fang Z."/>
            <person name="Zhang Y."/>
            <person name="Han X."/>
        </authorList>
    </citation>
    <scope>NUCLEOTIDE SEQUENCE [LARGE SCALE GENOMIC DNA]</scope>
    <source>
        <strain evidence="2 3">ANRC-JH13</strain>
    </source>
</reference>
<accession>A0A430KTN3</accession>
<protein>
    <recommendedName>
        <fullName evidence="4">Capsular biosynthesis protein</fullName>
    </recommendedName>
</protein>
<keyword evidence="1" id="KW-1133">Transmembrane helix</keyword>
<sequence length="413" mass="48017">MGNNVLVFDPVNSFYPVNLGMKLAQRLAGQCVVVGFNPGSILYTTGLNVLYESPFEQKKIDLSELEMSNDNLMGLHCKINSIDISGDYKDPLIKYIIDYIRFLLNKYSPKFIICYNDLRVPAQILNFFFKDEVNIINLELGPIRGRTVSFDKEGCNERSSFSKGDCDFNLSGLDYFEKKLELYDFSDLFLVFMKFKNNIFFLMYVVYIYWLFLFDREKVFFVHKIPSVIYYAKRFFMFRRNKKRCFIVGKGEHVVYVPLQLEHDTQFLSNIFFDSNNEFVDWIKKNFDLDKYCFLIRPHPLDVNNYEGVGEANNKTNEDALDECDVILTINSTVGFEGLKKGKKVFCLGRSFYTSLEGVTIIEDIGKDIDLNNKHGVVSVDGFQNMCLFGDLYLFNEKQIVDSVELIIKAYHT</sequence>
<keyword evidence="1" id="KW-0472">Membrane</keyword>
<dbReference type="RefSeq" id="WP_126157393.1">
    <property type="nucleotide sequence ID" value="NZ_RQXW01000003.1"/>
</dbReference>
<dbReference type="AlphaFoldDB" id="A0A430KTN3"/>
<dbReference type="Proteomes" id="UP000283087">
    <property type="component" value="Unassembled WGS sequence"/>
</dbReference>